<evidence type="ECO:0000313" key="16">
    <source>
        <dbReference type="EMBL" id="OIW18516.1"/>
    </source>
</evidence>
<evidence type="ECO:0000256" key="4">
    <source>
        <dbReference type="ARBA" id="ARBA00010617"/>
    </source>
</evidence>
<evidence type="ECO:0000256" key="3">
    <source>
        <dbReference type="ARBA" id="ARBA00004913"/>
    </source>
</evidence>
<protein>
    <recommendedName>
        <fullName evidence="18">Flavonoid 3'-hydroxylase</fullName>
    </recommendedName>
</protein>
<dbReference type="GO" id="GO:0016020">
    <property type="term" value="C:membrane"/>
    <property type="evidence" value="ECO:0007669"/>
    <property type="project" value="UniProtKB-SubCell"/>
</dbReference>
<keyword evidence="9" id="KW-1133">Transmembrane helix</keyword>
<dbReference type="InterPro" id="IPR036396">
    <property type="entry name" value="Cyt_P450_sf"/>
</dbReference>
<dbReference type="GO" id="GO:0005506">
    <property type="term" value="F:iron ion binding"/>
    <property type="evidence" value="ECO:0007669"/>
    <property type="project" value="InterPro"/>
</dbReference>
<evidence type="ECO:0000256" key="11">
    <source>
        <dbReference type="ARBA" id="ARBA00023004"/>
    </source>
</evidence>
<keyword evidence="7 14" id="KW-0479">Metal-binding</keyword>
<dbReference type="SUPFAM" id="SSF48264">
    <property type="entry name" value="Cytochrome P450"/>
    <property type="match status" value="2"/>
</dbReference>
<keyword evidence="12 15" id="KW-0503">Monooxygenase</keyword>
<keyword evidence="8" id="KW-0521">NADP</keyword>
<evidence type="ECO:0000256" key="6">
    <source>
        <dbReference type="ARBA" id="ARBA00022692"/>
    </source>
</evidence>
<comment type="cofactor">
    <cofactor evidence="1 14">
        <name>heme</name>
        <dbReference type="ChEBI" id="CHEBI:30413"/>
    </cofactor>
</comment>
<dbReference type="STRING" id="3871.A0A4P1RU01"/>
<keyword evidence="5 14" id="KW-0349">Heme</keyword>
<dbReference type="GO" id="GO:0004497">
    <property type="term" value="F:monooxygenase activity"/>
    <property type="evidence" value="ECO:0007669"/>
    <property type="project" value="UniProtKB-KW"/>
</dbReference>
<dbReference type="GO" id="GO:0020037">
    <property type="term" value="F:heme binding"/>
    <property type="evidence" value="ECO:0007669"/>
    <property type="project" value="InterPro"/>
</dbReference>
<evidence type="ECO:0000256" key="10">
    <source>
        <dbReference type="ARBA" id="ARBA00023002"/>
    </source>
</evidence>
<dbReference type="EMBL" id="CM007361">
    <property type="protein sequence ID" value="OIW18516.1"/>
    <property type="molecule type" value="Genomic_DNA"/>
</dbReference>
<keyword evidence="11 14" id="KW-0408">Iron</keyword>
<dbReference type="Gene3D" id="1.10.630.10">
    <property type="entry name" value="Cytochrome P450"/>
    <property type="match status" value="2"/>
</dbReference>
<evidence type="ECO:0000256" key="2">
    <source>
        <dbReference type="ARBA" id="ARBA00004167"/>
    </source>
</evidence>
<evidence type="ECO:0000256" key="13">
    <source>
        <dbReference type="ARBA" id="ARBA00023136"/>
    </source>
</evidence>
<evidence type="ECO:0000313" key="17">
    <source>
        <dbReference type="Proteomes" id="UP000188354"/>
    </source>
</evidence>
<evidence type="ECO:0000256" key="7">
    <source>
        <dbReference type="ARBA" id="ARBA00022723"/>
    </source>
</evidence>
<keyword evidence="17" id="KW-1185">Reference proteome</keyword>
<sequence length="626" mass="69124">MSTPTWVLAFGSIVTATILYKLLKLISRPSLPLPPGPRPWPIIGNLAHMGPMPHQGLAALALKHGPLMHLRMGFVDVIVAASASVAEQFLKVHDANFSSRPPNSGAKYMAYSYQDLVFAPYGPQWRLRRKISSVHMFSGKALDDFTHLRQVSPRPWPIIGNLAHMGPMPHQGLAALALKHGPLMHLRMGFVDVIVAASASVAEQFLKVHDANFSSRPPNSGAKYMAYSYQDLVFAPYGPQWRLRRKISSVHMFSGKALDDFTHLRQEEVARLTSNLASSSSKAVNLGQLLNVCTTNALARVMIGRRVFNDGNGGFDPKADEFKSMVVELMVLAGALNIGDFIPALEWLDIQGLQAKMKKLHNKFDAFLTNIIEEHKVSRSEKHQDMLSTLLSLKDVPEDGGKLADIEIKALLLNMFAAGTDTSSSTTEWAIAELIKNPNIRAKLQQELDSVVGHDRLVTEADLAHLPYLEAVVKETFRLHPSTPLSLPRVASESCEVFGYHIPKGATLLVNVWAIARDPKEWHNPLEFKPERFLPGGEKANVDVKGNDFEVIPFGAGRRICAGLSLGLRVVQLLTATLAHAFDWELENGLNPEKLNMDEAFGLTLQRAVPLLVHPRPRLSPHVYSS</sequence>
<evidence type="ECO:0000256" key="5">
    <source>
        <dbReference type="ARBA" id="ARBA00022617"/>
    </source>
</evidence>
<comment type="subcellular location">
    <subcellularLocation>
        <location evidence="2">Membrane</location>
        <topology evidence="2">Single-pass membrane protein</topology>
    </subcellularLocation>
</comment>
<proteinExistence type="inferred from homology"/>
<evidence type="ECO:0000256" key="8">
    <source>
        <dbReference type="ARBA" id="ARBA00022857"/>
    </source>
</evidence>
<name>A0A4P1RU01_LUPAN</name>
<evidence type="ECO:0000256" key="9">
    <source>
        <dbReference type="ARBA" id="ARBA00022989"/>
    </source>
</evidence>
<keyword evidence="10 15" id="KW-0560">Oxidoreductase</keyword>
<evidence type="ECO:0008006" key="18">
    <source>
        <dbReference type="Google" id="ProtNLM"/>
    </source>
</evidence>
<dbReference type="InterPro" id="IPR001128">
    <property type="entry name" value="Cyt_P450"/>
</dbReference>
<dbReference type="InterPro" id="IPR017972">
    <property type="entry name" value="Cyt_P450_CS"/>
</dbReference>
<dbReference type="AlphaFoldDB" id="A0A4P1RU01"/>
<comment type="similarity">
    <text evidence="4 15">Belongs to the cytochrome P450 family.</text>
</comment>
<dbReference type="PRINTS" id="PR00463">
    <property type="entry name" value="EP450I"/>
</dbReference>
<keyword evidence="13" id="KW-0472">Membrane</keyword>
<reference evidence="16 17" key="1">
    <citation type="journal article" date="2017" name="Plant Biotechnol. J.">
        <title>A comprehensive draft genome sequence for lupin (Lupinus angustifolius), an emerging health food: insights into plant-microbe interactions and legume evolution.</title>
        <authorList>
            <person name="Hane J.K."/>
            <person name="Ming Y."/>
            <person name="Kamphuis L.G."/>
            <person name="Nelson M.N."/>
            <person name="Garg G."/>
            <person name="Atkins C.A."/>
            <person name="Bayer P.E."/>
            <person name="Bravo A."/>
            <person name="Bringans S."/>
            <person name="Cannon S."/>
            <person name="Edwards D."/>
            <person name="Foley R."/>
            <person name="Gao L.L."/>
            <person name="Harrison M.J."/>
            <person name="Huang W."/>
            <person name="Hurgobin B."/>
            <person name="Li S."/>
            <person name="Liu C.W."/>
            <person name="McGrath A."/>
            <person name="Morahan G."/>
            <person name="Murray J."/>
            <person name="Weller J."/>
            <person name="Jian J."/>
            <person name="Singh K.B."/>
        </authorList>
    </citation>
    <scope>NUCLEOTIDE SEQUENCE [LARGE SCALE GENOMIC DNA]</scope>
    <source>
        <strain evidence="17">cv. Tanjil</strain>
        <tissue evidence="16">Whole plant</tissue>
    </source>
</reference>
<dbReference type="GO" id="GO:0016705">
    <property type="term" value="F:oxidoreductase activity, acting on paired donors, with incorporation or reduction of molecular oxygen"/>
    <property type="evidence" value="ECO:0007669"/>
    <property type="project" value="InterPro"/>
</dbReference>
<accession>A0A4P1RU01</accession>
<dbReference type="Pfam" id="PF00067">
    <property type="entry name" value="p450"/>
    <property type="match status" value="2"/>
</dbReference>
<keyword evidence="6" id="KW-0812">Transmembrane</keyword>
<evidence type="ECO:0000256" key="14">
    <source>
        <dbReference type="PIRSR" id="PIRSR602401-1"/>
    </source>
</evidence>
<dbReference type="PRINTS" id="PR00385">
    <property type="entry name" value="P450"/>
</dbReference>
<dbReference type="PROSITE" id="PS00086">
    <property type="entry name" value="CYTOCHROME_P450"/>
    <property type="match status" value="1"/>
</dbReference>
<organism evidence="16 17">
    <name type="scientific">Lupinus angustifolius</name>
    <name type="common">Narrow-leaved blue lupine</name>
    <dbReference type="NCBI Taxonomy" id="3871"/>
    <lineage>
        <taxon>Eukaryota</taxon>
        <taxon>Viridiplantae</taxon>
        <taxon>Streptophyta</taxon>
        <taxon>Embryophyta</taxon>
        <taxon>Tracheophyta</taxon>
        <taxon>Spermatophyta</taxon>
        <taxon>Magnoliopsida</taxon>
        <taxon>eudicotyledons</taxon>
        <taxon>Gunneridae</taxon>
        <taxon>Pentapetalae</taxon>
        <taxon>rosids</taxon>
        <taxon>fabids</taxon>
        <taxon>Fabales</taxon>
        <taxon>Fabaceae</taxon>
        <taxon>Papilionoideae</taxon>
        <taxon>50 kb inversion clade</taxon>
        <taxon>genistoids sensu lato</taxon>
        <taxon>core genistoids</taxon>
        <taxon>Genisteae</taxon>
        <taxon>Lupinus</taxon>
    </lineage>
</organism>
<dbReference type="InterPro" id="IPR002401">
    <property type="entry name" value="Cyt_P450_E_grp-I"/>
</dbReference>
<dbReference type="PANTHER" id="PTHR47944">
    <property type="entry name" value="CYTOCHROME P450 98A9"/>
    <property type="match status" value="1"/>
</dbReference>
<feature type="binding site" description="axial binding residue" evidence="14">
    <location>
        <position position="561"/>
    </location>
    <ligand>
        <name>heme</name>
        <dbReference type="ChEBI" id="CHEBI:30413"/>
    </ligand>
    <ligandPart>
        <name>Fe</name>
        <dbReference type="ChEBI" id="CHEBI:18248"/>
    </ligandPart>
</feature>
<dbReference type="Gramene" id="OIW18516">
    <property type="protein sequence ID" value="OIW18516"/>
    <property type="gene ID" value="TanjilG_13268"/>
</dbReference>
<dbReference type="Proteomes" id="UP000188354">
    <property type="component" value="Chromosome LG01"/>
</dbReference>
<gene>
    <name evidence="16" type="ORF">TanjilG_13268</name>
</gene>
<comment type="pathway">
    <text evidence="3">Alkaloid biosynthesis.</text>
</comment>
<dbReference type="FunFam" id="1.10.630.10:FF:000097">
    <property type="entry name" value="Cytochrome P-450 19"/>
    <property type="match status" value="1"/>
</dbReference>
<dbReference type="PANTHER" id="PTHR47944:SF18">
    <property type="entry name" value="FLAVONOID 3'-MONOOXYGENASE"/>
    <property type="match status" value="1"/>
</dbReference>
<evidence type="ECO:0000256" key="15">
    <source>
        <dbReference type="RuleBase" id="RU000461"/>
    </source>
</evidence>
<evidence type="ECO:0000256" key="1">
    <source>
        <dbReference type="ARBA" id="ARBA00001971"/>
    </source>
</evidence>
<evidence type="ECO:0000256" key="12">
    <source>
        <dbReference type="ARBA" id="ARBA00023033"/>
    </source>
</evidence>